<dbReference type="SUPFAM" id="SSF50630">
    <property type="entry name" value="Acid proteases"/>
    <property type="match status" value="1"/>
</dbReference>
<dbReference type="STRING" id="1314778.A0A5C3NR01"/>
<evidence type="ECO:0000313" key="2">
    <source>
        <dbReference type="EMBL" id="TFK79804.1"/>
    </source>
</evidence>
<dbReference type="Proteomes" id="UP000308197">
    <property type="component" value="Unassembled WGS sequence"/>
</dbReference>
<protein>
    <recommendedName>
        <fullName evidence="4">Peptidase A2 domain-containing protein</fullName>
    </recommendedName>
</protein>
<dbReference type="CDD" id="cd00303">
    <property type="entry name" value="retropepsin_like"/>
    <property type="match status" value="1"/>
</dbReference>
<evidence type="ECO:0000313" key="3">
    <source>
        <dbReference type="Proteomes" id="UP000308197"/>
    </source>
</evidence>
<dbReference type="InterPro" id="IPR021109">
    <property type="entry name" value="Peptidase_aspartic_dom_sf"/>
</dbReference>
<feature type="compositionally biased region" description="Low complexity" evidence="1">
    <location>
        <begin position="24"/>
        <end position="36"/>
    </location>
</feature>
<dbReference type="EMBL" id="ML211926">
    <property type="protein sequence ID" value="TFK79804.1"/>
    <property type="molecule type" value="Genomic_DNA"/>
</dbReference>
<dbReference type="InParanoid" id="A0A5C3NR01"/>
<dbReference type="AlphaFoldDB" id="A0A5C3NR01"/>
<gene>
    <name evidence="2" type="ORF">K466DRAFT_504966</name>
</gene>
<accession>A0A5C3NR01</accession>
<evidence type="ECO:0008006" key="4">
    <source>
        <dbReference type="Google" id="ProtNLM"/>
    </source>
</evidence>
<feature type="region of interest" description="Disordered" evidence="1">
    <location>
        <begin position="1"/>
        <end position="41"/>
    </location>
</feature>
<evidence type="ECO:0000256" key="1">
    <source>
        <dbReference type="SAM" id="MobiDB-lite"/>
    </source>
</evidence>
<keyword evidence="3" id="KW-1185">Reference proteome</keyword>
<proteinExistence type="predicted"/>
<feature type="compositionally biased region" description="Polar residues" evidence="1">
    <location>
        <begin position="1"/>
        <end position="13"/>
    </location>
</feature>
<name>A0A5C3NR01_9APHY</name>
<organism evidence="2 3">
    <name type="scientific">Polyporus arcularius HHB13444</name>
    <dbReference type="NCBI Taxonomy" id="1314778"/>
    <lineage>
        <taxon>Eukaryota</taxon>
        <taxon>Fungi</taxon>
        <taxon>Dikarya</taxon>
        <taxon>Basidiomycota</taxon>
        <taxon>Agaricomycotina</taxon>
        <taxon>Agaricomycetes</taxon>
        <taxon>Polyporales</taxon>
        <taxon>Polyporaceae</taxon>
        <taxon>Polyporus</taxon>
    </lineage>
</organism>
<sequence>MPSLKTVSVSSADWSPGCKEEAGSSDGSSSSGPSGDLPIPVVDDGIRVRATEVDGLVLPRTRREGEYAYYFGNPFEQRAAAVLNECRPFWQGASVHPDHEFFLVQQISDDQYVVENTALDLELYVNTNDLRDPRFDLPHLFLQTLLEHRSPDDPEVLEGASKPIGDAVAAVLEDRLNEALPYPDGRTSDADTPRRFRCFLYGNEVEILDDYLAISISLRCSVLENGTYFDFRDWYAHAAQRAHRERLPHWRQAFTLDLLHDELPNLFEQYFEQEGDEELILCTELELNAVSLKRSKKHEEPPLTLERNAAEPRDFKRVIPKPIIVSSKINGQTAKTLLDTGSLSDFITPNFAQHLGAKMFPLAKQIPLALAVKGSRAKIGSGCIAEIDYQTVREKRYFDVAVMNYDVILGTPFLYQHKVHLSLNPTTVVIGSARCLPLDGKQAKTLESCAVDLFEDRLEAARQELREYAESICKDASDSPLPPLRAINHTIPLKDESKIYHWRPSKCPDALRELWIEKRDAYLKS</sequence>
<dbReference type="Gene3D" id="2.40.70.10">
    <property type="entry name" value="Acid Proteases"/>
    <property type="match status" value="1"/>
</dbReference>
<reference evidence="2 3" key="1">
    <citation type="journal article" date="2019" name="Nat. Ecol. Evol.">
        <title>Megaphylogeny resolves global patterns of mushroom evolution.</title>
        <authorList>
            <person name="Varga T."/>
            <person name="Krizsan K."/>
            <person name="Foldi C."/>
            <person name="Dima B."/>
            <person name="Sanchez-Garcia M."/>
            <person name="Sanchez-Ramirez S."/>
            <person name="Szollosi G.J."/>
            <person name="Szarkandi J.G."/>
            <person name="Papp V."/>
            <person name="Albert L."/>
            <person name="Andreopoulos W."/>
            <person name="Angelini C."/>
            <person name="Antonin V."/>
            <person name="Barry K.W."/>
            <person name="Bougher N.L."/>
            <person name="Buchanan P."/>
            <person name="Buyck B."/>
            <person name="Bense V."/>
            <person name="Catcheside P."/>
            <person name="Chovatia M."/>
            <person name="Cooper J."/>
            <person name="Damon W."/>
            <person name="Desjardin D."/>
            <person name="Finy P."/>
            <person name="Geml J."/>
            <person name="Haridas S."/>
            <person name="Hughes K."/>
            <person name="Justo A."/>
            <person name="Karasinski D."/>
            <person name="Kautmanova I."/>
            <person name="Kiss B."/>
            <person name="Kocsube S."/>
            <person name="Kotiranta H."/>
            <person name="LaButti K.M."/>
            <person name="Lechner B.E."/>
            <person name="Liimatainen K."/>
            <person name="Lipzen A."/>
            <person name="Lukacs Z."/>
            <person name="Mihaltcheva S."/>
            <person name="Morgado L.N."/>
            <person name="Niskanen T."/>
            <person name="Noordeloos M.E."/>
            <person name="Ohm R.A."/>
            <person name="Ortiz-Santana B."/>
            <person name="Ovrebo C."/>
            <person name="Racz N."/>
            <person name="Riley R."/>
            <person name="Savchenko A."/>
            <person name="Shiryaev A."/>
            <person name="Soop K."/>
            <person name="Spirin V."/>
            <person name="Szebenyi C."/>
            <person name="Tomsovsky M."/>
            <person name="Tulloss R.E."/>
            <person name="Uehling J."/>
            <person name="Grigoriev I.V."/>
            <person name="Vagvolgyi C."/>
            <person name="Papp T."/>
            <person name="Martin F.M."/>
            <person name="Miettinen O."/>
            <person name="Hibbett D.S."/>
            <person name="Nagy L.G."/>
        </authorList>
    </citation>
    <scope>NUCLEOTIDE SEQUENCE [LARGE SCALE GENOMIC DNA]</scope>
    <source>
        <strain evidence="2 3">HHB13444</strain>
    </source>
</reference>
<feature type="non-terminal residue" evidence="2">
    <location>
        <position position="525"/>
    </location>
</feature>